<dbReference type="RefSeq" id="WP_132877552.1">
    <property type="nucleotide sequence ID" value="NZ_SLXQ01000005.1"/>
</dbReference>
<comment type="caution">
    <text evidence="3">The sequence shown here is derived from an EMBL/GenBank/DDBJ whole genome shotgun (WGS) entry which is preliminary data.</text>
</comment>
<evidence type="ECO:0000256" key="2">
    <source>
        <dbReference type="SAM" id="Phobius"/>
    </source>
</evidence>
<evidence type="ECO:0000313" key="4">
    <source>
        <dbReference type="Proteomes" id="UP000294911"/>
    </source>
</evidence>
<evidence type="ECO:0000256" key="1">
    <source>
        <dbReference type="SAM" id="MobiDB-lite"/>
    </source>
</evidence>
<keyword evidence="4" id="KW-1185">Reference proteome</keyword>
<organism evidence="3 4">
    <name type="scientific">Tamaricihabitans halophyticus</name>
    <dbReference type="NCBI Taxonomy" id="1262583"/>
    <lineage>
        <taxon>Bacteria</taxon>
        <taxon>Bacillati</taxon>
        <taxon>Actinomycetota</taxon>
        <taxon>Actinomycetes</taxon>
        <taxon>Pseudonocardiales</taxon>
        <taxon>Pseudonocardiaceae</taxon>
        <taxon>Tamaricihabitans</taxon>
    </lineage>
</organism>
<keyword evidence="2" id="KW-1133">Transmembrane helix</keyword>
<feature type="transmembrane region" description="Helical" evidence="2">
    <location>
        <begin position="45"/>
        <end position="68"/>
    </location>
</feature>
<sequence>MSVPQENIESTAPLAATSGAQDADRQAGSHRGTSSRSGGSLHQPWRAFVALGELVVVGLLIWAAIWAWRNGVRVSVLEQQLPDGRVVTNEFTRYYGNWIASAIGIGGLAGLFLLDAVRQLVLALRTRSKRPSSRAEQNRQLDG</sequence>
<protein>
    <submittedName>
        <fullName evidence="3">Uncharacterized protein</fullName>
    </submittedName>
</protein>
<proteinExistence type="predicted"/>
<name>A0A4R2R0Z2_9PSEU</name>
<dbReference type="EMBL" id="SLXQ01000005">
    <property type="protein sequence ID" value="TCP53111.1"/>
    <property type="molecule type" value="Genomic_DNA"/>
</dbReference>
<reference evidence="3 4" key="1">
    <citation type="submission" date="2019-03" db="EMBL/GenBank/DDBJ databases">
        <title>Genomic Encyclopedia of Type Strains, Phase IV (KMG-IV): sequencing the most valuable type-strain genomes for metagenomic binning, comparative biology and taxonomic classification.</title>
        <authorList>
            <person name="Goeker M."/>
        </authorList>
    </citation>
    <scope>NUCLEOTIDE SEQUENCE [LARGE SCALE GENOMIC DNA]</scope>
    <source>
        <strain evidence="3 4">DSM 45765</strain>
    </source>
</reference>
<accession>A0A4R2R0Z2</accession>
<dbReference type="AlphaFoldDB" id="A0A4R2R0Z2"/>
<feature type="transmembrane region" description="Helical" evidence="2">
    <location>
        <begin position="98"/>
        <end position="124"/>
    </location>
</feature>
<keyword evidence="2" id="KW-0812">Transmembrane</keyword>
<feature type="compositionally biased region" description="Low complexity" evidence="1">
    <location>
        <begin position="29"/>
        <end position="40"/>
    </location>
</feature>
<dbReference type="OrthoDB" id="4569808at2"/>
<evidence type="ECO:0000313" key="3">
    <source>
        <dbReference type="EMBL" id="TCP53111.1"/>
    </source>
</evidence>
<keyword evidence="2" id="KW-0472">Membrane</keyword>
<feature type="region of interest" description="Disordered" evidence="1">
    <location>
        <begin position="1"/>
        <end position="41"/>
    </location>
</feature>
<feature type="compositionally biased region" description="Polar residues" evidence="1">
    <location>
        <begin position="1"/>
        <end position="10"/>
    </location>
</feature>
<dbReference type="Proteomes" id="UP000294911">
    <property type="component" value="Unassembled WGS sequence"/>
</dbReference>
<gene>
    <name evidence="3" type="ORF">EV191_105174</name>
</gene>